<dbReference type="PANTHER" id="PTHR42648:SF32">
    <property type="entry name" value="RIBONUCLEASE H-LIKE DOMAIN, GAG-PRE-INTEGRASE DOMAIN PROTEIN-RELATED"/>
    <property type="match status" value="1"/>
</dbReference>
<name>A0A699I6M3_TANCI</name>
<feature type="domain" description="Integrase catalytic" evidence="5">
    <location>
        <begin position="120"/>
        <end position="194"/>
    </location>
</feature>
<dbReference type="Pfam" id="PF25597">
    <property type="entry name" value="SH3_retrovirus"/>
    <property type="match status" value="1"/>
</dbReference>
<dbReference type="GO" id="GO:0006508">
    <property type="term" value="P:proteolysis"/>
    <property type="evidence" value="ECO:0007669"/>
    <property type="project" value="UniProtKB-KW"/>
</dbReference>
<dbReference type="GO" id="GO:0046872">
    <property type="term" value="F:metal ion binding"/>
    <property type="evidence" value="ECO:0007669"/>
    <property type="project" value="UniProtKB-KW"/>
</dbReference>
<dbReference type="InterPro" id="IPR001584">
    <property type="entry name" value="Integrase_cat-core"/>
</dbReference>
<protein>
    <recommendedName>
        <fullName evidence="5">Integrase catalytic domain-containing protein</fullName>
    </recommendedName>
</protein>
<evidence type="ECO:0000256" key="3">
    <source>
        <dbReference type="ARBA" id="ARBA00022801"/>
    </source>
</evidence>
<keyword evidence="3" id="KW-0378">Hydrolase</keyword>
<organism evidence="6">
    <name type="scientific">Tanacetum cinerariifolium</name>
    <name type="common">Dalmatian daisy</name>
    <name type="synonym">Chrysanthemum cinerariifolium</name>
    <dbReference type="NCBI Taxonomy" id="118510"/>
    <lineage>
        <taxon>Eukaryota</taxon>
        <taxon>Viridiplantae</taxon>
        <taxon>Streptophyta</taxon>
        <taxon>Embryophyta</taxon>
        <taxon>Tracheophyta</taxon>
        <taxon>Spermatophyta</taxon>
        <taxon>Magnoliopsida</taxon>
        <taxon>eudicotyledons</taxon>
        <taxon>Gunneridae</taxon>
        <taxon>Pentapetalae</taxon>
        <taxon>asterids</taxon>
        <taxon>campanulids</taxon>
        <taxon>Asterales</taxon>
        <taxon>Asteraceae</taxon>
        <taxon>Asteroideae</taxon>
        <taxon>Anthemideae</taxon>
        <taxon>Anthemidinae</taxon>
        <taxon>Tanacetum</taxon>
    </lineage>
</organism>
<dbReference type="GO" id="GO:0015074">
    <property type="term" value="P:DNA integration"/>
    <property type="evidence" value="ECO:0007669"/>
    <property type="project" value="InterPro"/>
</dbReference>
<keyword evidence="2" id="KW-0479">Metal-binding</keyword>
<dbReference type="Pfam" id="PF07727">
    <property type="entry name" value="RVT_2"/>
    <property type="match status" value="1"/>
</dbReference>
<dbReference type="Gene3D" id="3.30.420.10">
    <property type="entry name" value="Ribonuclease H-like superfamily/Ribonuclease H"/>
    <property type="match status" value="1"/>
</dbReference>
<dbReference type="InterPro" id="IPR013103">
    <property type="entry name" value="RVT_2"/>
</dbReference>
<evidence type="ECO:0000256" key="2">
    <source>
        <dbReference type="ARBA" id="ARBA00022723"/>
    </source>
</evidence>
<dbReference type="GO" id="GO:0003676">
    <property type="term" value="F:nucleic acid binding"/>
    <property type="evidence" value="ECO:0007669"/>
    <property type="project" value="InterPro"/>
</dbReference>
<dbReference type="GO" id="GO:0008233">
    <property type="term" value="F:peptidase activity"/>
    <property type="evidence" value="ECO:0007669"/>
    <property type="project" value="UniProtKB-KW"/>
</dbReference>
<keyword evidence="1" id="KW-0645">Protease</keyword>
<dbReference type="EMBL" id="BKCJ010230811">
    <property type="protein sequence ID" value="GEZ00226.1"/>
    <property type="molecule type" value="Genomic_DNA"/>
</dbReference>
<proteinExistence type="predicted"/>
<comment type="caution">
    <text evidence="6">The sequence shown here is derived from an EMBL/GenBank/DDBJ whole genome shotgun (WGS) entry which is preliminary data.</text>
</comment>
<evidence type="ECO:0000259" key="5">
    <source>
        <dbReference type="PROSITE" id="PS50994"/>
    </source>
</evidence>
<dbReference type="PANTHER" id="PTHR42648">
    <property type="entry name" value="TRANSPOSASE, PUTATIVE-RELATED"/>
    <property type="match status" value="1"/>
</dbReference>
<dbReference type="SUPFAM" id="SSF53098">
    <property type="entry name" value="Ribonuclease H-like"/>
    <property type="match status" value="1"/>
</dbReference>
<feature type="compositionally biased region" description="Basic and acidic residues" evidence="4">
    <location>
        <begin position="332"/>
        <end position="348"/>
    </location>
</feature>
<dbReference type="PROSITE" id="PS50994">
    <property type="entry name" value="INTEGRASE"/>
    <property type="match status" value="1"/>
</dbReference>
<reference evidence="6" key="1">
    <citation type="journal article" date="2019" name="Sci. Rep.">
        <title>Draft genome of Tanacetum cinerariifolium, the natural source of mosquito coil.</title>
        <authorList>
            <person name="Yamashiro T."/>
            <person name="Shiraishi A."/>
            <person name="Satake H."/>
            <person name="Nakayama K."/>
        </authorList>
    </citation>
    <scope>NUCLEOTIDE SEQUENCE</scope>
</reference>
<feature type="region of interest" description="Disordered" evidence="4">
    <location>
        <begin position="326"/>
        <end position="358"/>
    </location>
</feature>
<gene>
    <name evidence="6" type="ORF">Tci_472199</name>
</gene>
<sequence>QALKDKGVIDSGCSRHMTGKISFLSDFKEIDEGYVAFGGNPKGGKIFGKCKIKTSKLDFNDVYFVKELKFNLFSVSQMCDKRNSVLFTDIECVVLSSDYKLPDENHVLLRVPRENNMMKGIKREFSVARTSQENGVVERKNRTLIEAARTMLADSLLPISLWAEAVNIVCYVQNRVLVTKPHNKTPYELLLGRSPSIGFMRPFGCPVTILNTLNPLVKFDGKANEGFLVGYSINCKAFRVFNSRTKIVQETLHINFLENKSNVARIGPKWLFNIDTLTMSMNYQPVIAGNQPNDNAGIKQNLDVDDDVVDAAFGVKVNENDVYVSANGSVKTDNKKHDEKANRDDKGKSHPNSFNTTSPSVNVVSLNFGIVGKSSFVDPSKYLDDPDMPELEDIVYSNDEEDVGAEADLSNLEINILVSPIPTARVHKDQHVNQIIGDLNLAPQTRSMTKMVKEQGGLHRINNEDFHTCMFSCFLSQEEPTKVFRALKDPSWIEAMQEELLQFKLQKVWVPVDLPKGKRAIGSKWVFRNKKDRKRIVIKNKARIVKHGHTQEEGTDYDEVFAPVAKIKAIRLFLAYASFMGFMVYQMDVKSAFLYETIEEEVYVCQPLGFEDPDYPDKVYKVVKALYGLH</sequence>
<accession>A0A699I6M3</accession>
<dbReference type="InterPro" id="IPR054722">
    <property type="entry name" value="PolX-like_BBD"/>
</dbReference>
<dbReference type="Pfam" id="PF22936">
    <property type="entry name" value="Pol_BBD"/>
    <property type="match status" value="1"/>
</dbReference>
<dbReference type="InterPro" id="IPR039537">
    <property type="entry name" value="Retrotran_Ty1/copia-like"/>
</dbReference>
<feature type="non-terminal residue" evidence="6">
    <location>
        <position position="1"/>
    </location>
</feature>
<dbReference type="InterPro" id="IPR012337">
    <property type="entry name" value="RNaseH-like_sf"/>
</dbReference>
<evidence type="ECO:0000313" key="6">
    <source>
        <dbReference type="EMBL" id="GEZ00226.1"/>
    </source>
</evidence>
<evidence type="ECO:0000256" key="4">
    <source>
        <dbReference type="SAM" id="MobiDB-lite"/>
    </source>
</evidence>
<evidence type="ECO:0000256" key="1">
    <source>
        <dbReference type="ARBA" id="ARBA00022670"/>
    </source>
</evidence>
<dbReference type="AlphaFoldDB" id="A0A699I6M3"/>
<dbReference type="InterPro" id="IPR036397">
    <property type="entry name" value="RNaseH_sf"/>
</dbReference>
<dbReference type="InterPro" id="IPR057670">
    <property type="entry name" value="SH3_retrovirus"/>
</dbReference>